<dbReference type="GeneID" id="31252007"/>
<dbReference type="CTD" id="31252007"/>
<dbReference type="EMBL" id="JH712533">
    <property type="protein sequence ID" value="EJD73889.1"/>
    <property type="molecule type" value="Genomic_DNA"/>
</dbReference>
<accession>A0A1S0UE73</accession>
<sequence>MANDIKAQQNEPKMEMANDIKGEQNEPKITSIITDNSITNSNDSLKFETFRQIELPAVKPDSDGICHYSIIVEFEAPKELLFSNKPKHIGLQLEAILEC</sequence>
<protein>
    <submittedName>
        <fullName evidence="2">Uncharacterized protein</fullName>
    </submittedName>
</protein>
<evidence type="ECO:0000256" key="1">
    <source>
        <dbReference type="SAM" id="MobiDB-lite"/>
    </source>
</evidence>
<proteinExistence type="predicted"/>
<feature type="compositionally biased region" description="Basic and acidic residues" evidence="1">
    <location>
        <begin position="12"/>
        <end position="26"/>
    </location>
</feature>
<feature type="region of interest" description="Disordered" evidence="1">
    <location>
        <begin position="1"/>
        <end position="26"/>
    </location>
</feature>
<dbReference type="AlphaFoldDB" id="A0A1S0UE73"/>
<reference evidence="2" key="1">
    <citation type="submission" date="2012-04" db="EMBL/GenBank/DDBJ databases">
        <title>The Genome Sequence of Loa loa.</title>
        <authorList>
            <consortium name="The Broad Institute Genome Sequencing Platform"/>
            <consortium name="Broad Institute Genome Sequencing Center for Infectious Disease"/>
            <person name="Nutman T.B."/>
            <person name="Fink D.L."/>
            <person name="Russ C."/>
            <person name="Young S."/>
            <person name="Zeng Q."/>
            <person name="Gargeya S."/>
            <person name="Alvarado L."/>
            <person name="Berlin A."/>
            <person name="Chapman S.B."/>
            <person name="Chen Z."/>
            <person name="Freedman E."/>
            <person name="Gellesch M."/>
            <person name="Goldberg J."/>
            <person name="Griggs A."/>
            <person name="Gujja S."/>
            <person name="Heilman E.R."/>
            <person name="Heiman D."/>
            <person name="Howarth C."/>
            <person name="Mehta T."/>
            <person name="Neiman D."/>
            <person name="Pearson M."/>
            <person name="Roberts A."/>
            <person name="Saif S."/>
            <person name="Shea T."/>
            <person name="Shenoy N."/>
            <person name="Sisk P."/>
            <person name="Stolte C."/>
            <person name="Sykes S."/>
            <person name="White J."/>
            <person name="Yandava C."/>
            <person name="Haas B."/>
            <person name="Henn M.R."/>
            <person name="Nusbaum C."/>
            <person name="Birren B."/>
        </authorList>
    </citation>
    <scope>NUCLEOTIDE SEQUENCE [LARGE SCALE GENOMIC DNA]</scope>
</reference>
<dbReference type="OrthoDB" id="5826620at2759"/>
<name>A0A1S0UE73_LOALO</name>
<gene>
    <name evidence="2" type="ORF">LOAG_18721</name>
</gene>
<evidence type="ECO:0000313" key="2">
    <source>
        <dbReference type="EMBL" id="EJD73889.1"/>
    </source>
</evidence>
<dbReference type="RefSeq" id="XP_020304835.1">
    <property type="nucleotide sequence ID" value="XM_020451385.1"/>
</dbReference>
<dbReference type="KEGG" id="loa:LOAG_18721"/>
<feature type="compositionally biased region" description="Polar residues" evidence="1">
    <location>
        <begin position="1"/>
        <end position="11"/>
    </location>
</feature>
<organism evidence="2">
    <name type="scientific">Loa loa</name>
    <name type="common">Eye worm</name>
    <name type="synonym">Filaria loa</name>
    <dbReference type="NCBI Taxonomy" id="7209"/>
    <lineage>
        <taxon>Eukaryota</taxon>
        <taxon>Metazoa</taxon>
        <taxon>Ecdysozoa</taxon>
        <taxon>Nematoda</taxon>
        <taxon>Chromadorea</taxon>
        <taxon>Rhabditida</taxon>
        <taxon>Spirurina</taxon>
        <taxon>Spiruromorpha</taxon>
        <taxon>Filarioidea</taxon>
        <taxon>Onchocercidae</taxon>
        <taxon>Loa</taxon>
    </lineage>
</organism>
<dbReference type="InParanoid" id="A0A1S0UE73"/>
<dbReference type="OMA" id="GICHYSI"/>